<dbReference type="SMART" id="SM00116">
    <property type="entry name" value="CBS"/>
    <property type="match status" value="2"/>
</dbReference>
<evidence type="ECO:0000256" key="6">
    <source>
        <dbReference type="ARBA" id="ARBA00023122"/>
    </source>
</evidence>
<dbReference type="PANTHER" id="PTHR22777">
    <property type="entry name" value="HEMOLYSIN-RELATED"/>
    <property type="match status" value="1"/>
</dbReference>
<dbReference type="RefSeq" id="WP_012121411.1">
    <property type="nucleotide sequence ID" value="NC_009767.1"/>
</dbReference>
<feature type="transmembrane region" description="Helical" evidence="10">
    <location>
        <begin position="14"/>
        <end position="34"/>
    </location>
</feature>
<dbReference type="KEGG" id="rca:Rcas_2925"/>
<reference evidence="13 14" key="1">
    <citation type="submission" date="2007-08" db="EMBL/GenBank/DDBJ databases">
        <title>Complete sequence of Roseiflexus castenholzii DSM 13941.</title>
        <authorList>
            <consortium name="US DOE Joint Genome Institute"/>
            <person name="Copeland A."/>
            <person name="Lucas S."/>
            <person name="Lapidus A."/>
            <person name="Barry K."/>
            <person name="Glavina del Rio T."/>
            <person name="Dalin E."/>
            <person name="Tice H."/>
            <person name="Pitluck S."/>
            <person name="Thompson L.S."/>
            <person name="Brettin T."/>
            <person name="Bruce D."/>
            <person name="Detter J.C."/>
            <person name="Han C."/>
            <person name="Tapia R."/>
            <person name="Schmutz J."/>
            <person name="Larimer F."/>
            <person name="Land M."/>
            <person name="Hauser L."/>
            <person name="Kyrpides N."/>
            <person name="Mikhailova N."/>
            <person name="Bryant D.A."/>
            <person name="Hanada S."/>
            <person name="Tsukatani Y."/>
            <person name="Richardson P."/>
        </authorList>
    </citation>
    <scope>NUCLEOTIDE SEQUENCE [LARGE SCALE GENOMIC DNA]</scope>
    <source>
        <strain evidence="14">DSM 13941 / HLO8</strain>
    </source>
</reference>
<dbReference type="InterPro" id="IPR044751">
    <property type="entry name" value="Ion_transp-like_CBS"/>
</dbReference>
<dbReference type="Pfam" id="PF00571">
    <property type="entry name" value="CBS"/>
    <property type="match status" value="2"/>
</dbReference>
<dbReference type="HOGENOM" id="CLU_015237_4_0_0"/>
<comment type="subcellular location">
    <subcellularLocation>
        <location evidence="1">Membrane</location>
        <topology evidence="1">Multi-pass membrane protein</topology>
    </subcellularLocation>
</comment>
<feature type="transmembrane region" description="Helical" evidence="10">
    <location>
        <begin position="141"/>
        <end position="165"/>
    </location>
</feature>
<dbReference type="InterPro" id="IPR002550">
    <property type="entry name" value="CNNM"/>
</dbReference>
<feature type="domain" description="CNNM transmembrane" evidence="12">
    <location>
        <begin position="5"/>
        <end position="206"/>
    </location>
</feature>
<dbReference type="PROSITE" id="PS51371">
    <property type="entry name" value="CBS"/>
    <property type="match status" value="2"/>
</dbReference>
<evidence type="ECO:0000256" key="5">
    <source>
        <dbReference type="ARBA" id="ARBA00022989"/>
    </source>
</evidence>
<dbReference type="eggNOG" id="COG1253">
    <property type="taxonomic scope" value="Bacteria"/>
</dbReference>
<evidence type="ECO:0000313" key="13">
    <source>
        <dbReference type="EMBL" id="ABU58987.1"/>
    </source>
</evidence>
<evidence type="ECO:0000259" key="11">
    <source>
        <dbReference type="PROSITE" id="PS51371"/>
    </source>
</evidence>
<dbReference type="InterPro" id="IPR005170">
    <property type="entry name" value="Transptr-assoc_dom"/>
</dbReference>
<dbReference type="Gene3D" id="3.10.580.10">
    <property type="entry name" value="CBS-domain"/>
    <property type="match status" value="1"/>
</dbReference>
<dbReference type="SUPFAM" id="SSF56176">
    <property type="entry name" value="FAD-binding/transporter-associated domain-like"/>
    <property type="match status" value="1"/>
</dbReference>
<keyword evidence="7 9" id="KW-0472">Membrane</keyword>
<feature type="domain" description="CBS" evidence="11">
    <location>
        <begin position="289"/>
        <end position="346"/>
    </location>
</feature>
<protein>
    <recommendedName>
        <fullName evidence="15">CBS domain containing protein</fullName>
    </recommendedName>
</protein>
<dbReference type="EMBL" id="CP000804">
    <property type="protein sequence ID" value="ABU58987.1"/>
    <property type="molecule type" value="Genomic_DNA"/>
</dbReference>
<evidence type="ECO:0000256" key="2">
    <source>
        <dbReference type="ARBA" id="ARBA00006337"/>
    </source>
</evidence>
<evidence type="ECO:0008006" key="15">
    <source>
        <dbReference type="Google" id="ProtNLM"/>
    </source>
</evidence>
<gene>
    <name evidence="13" type="ordered locus">Rcas_2925</name>
</gene>
<dbReference type="FunFam" id="3.10.580.10:FF:000002">
    <property type="entry name" value="Magnesium/cobalt efflux protein CorC"/>
    <property type="match status" value="1"/>
</dbReference>
<evidence type="ECO:0000256" key="3">
    <source>
        <dbReference type="ARBA" id="ARBA00022692"/>
    </source>
</evidence>
<evidence type="ECO:0000256" key="8">
    <source>
        <dbReference type="PROSITE-ProRule" id="PRU00703"/>
    </source>
</evidence>
<dbReference type="Proteomes" id="UP000000263">
    <property type="component" value="Chromosome"/>
</dbReference>
<dbReference type="Gene3D" id="3.30.465.10">
    <property type="match status" value="1"/>
</dbReference>
<comment type="similarity">
    <text evidence="2">Belongs to the UPF0053 family.</text>
</comment>
<keyword evidence="14" id="KW-1185">Reference proteome</keyword>
<keyword evidence="6 8" id="KW-0129">CBS domain</keyword>
<feature type="domain" description="CBS" evidence="11">
    <location>
        <begin position="225"/>
        <end position="288"/>
    </location>
</feature>
<dbReference type="PANTHER" id="PTHR22777:SF17">
    <property type="entry name" value="UPF0053 PROTEIN SLL0260"/>
    <property type="match status" value="1"/>
</dbReference>
<evidence type="ECO:0000256" key="1">
    <source>
        <dbReference type="ARBA" id="ARBA00004141"/>
    </source>
</evidence>
<name>A7NN55_ROSCS</name>
<organism evidence="13 14">
    <name type="scientific">Roseiflexus castenholzii (strain DSM 13941 / HLO8)</name>
    <dbReference type="NCBI Taxonomy" id="383372"/>
    <lineage>
        <taxon>Bacteria</taxon>
        <taxon>Bacillati</taxon>
        <taxon>Chloroflexota</taxon>
        <taxon>Chloroflexia</taxon>
        <taxon>Chloroflexales</taxon>
        <taxon>Roseiflexineae</taxon>
        <taxon>Roseiflexaceae</taxon>
        <taxon>Roseiflexus</taxon>
    </lineage>
</organism>
<dbReference type="Pfam" id="PF03471">
    <property type="entry name" value="CorC_HlyC"/>
    <property type="match status" value="1"/>
</dbReference>
<dbReference type="Pfam" id="PF01595">
    <property type="entry name" value="CNNM"/>
    <property type="match status" value="1"/>
</dbReference>
<dbReference type="InterPro" id="IPR016169">
    <property type="entry name" value="FAD-bd_PCMH_sub2"/>
</dbReference>
<keyword evidence="3 9" id="KW-0812">Transmembrane</keyword>
<dbReference type="PROSITE" id="PS51846">
    <property type="entry name" value="CNNM"/>
    <property type="match status" value="1"/>
</dbReference>
<feature type="transmembrane region" description="Helical" evidence="10">
    <location>
        <begin position="65"/>
        <end position="88"/>
    </location>
</feature>
<dbReference type="GO" id="GO:0005886">
    <property type="term" value="C:plasma membrane"/>
    <property type="evidence" value="ECO:0007669"/>
    <property type="project" value="TreeGrafter"/>
</dbReference>
<dbReference type="InterPro" id="IPR046342">
    <property type="entry name" value="CBS_dom_sf"/>
</dbReference>
<keyword evidence="4" id="KW-0677">Repeat</keyword>
<evidence type="ECO:0000256" key="7">
    <source>
        <dbReference type="ARBA" id="ARBA00023136"/>
    </source>
</evidence>
<keyword evidence="5 9" id="KW-1133">Transmembrane helix</keyword>
<dbReference type="InterPro" id="IPR036318">
    <property type="entry name" value="FAD-bd_PCMH-like_sf"/>
</dbReference>
<dbReference type="STRING" id="383372.Rcas_2925"/>
<dbReference type="GO" id="GO:0050660">
    <property type="term" value="F:flavin adenine dinucleotide binding"/>
    <property type="evidence" value="ECO:0007669"/>
    <property type="project" value="InterPro"/>
</dbReference>
<dbReference type="AlphaFoldDB" id="A7NN55"/>
<dbReference type="OrthoDB" id="9798188at2"/>
<accession>A7NN55</accession>
<dbReference type="SUPFAM" id="SSF54631">
    <property type="entry name" value="CBS-domain pair"/>
    <property type="match status" value="1"/>
</dbReference>
<proteinExistence type="inferred from homology"/>
<evidence type="ECO:0000256" key="4">
    <source>
        <dbReference type="ARBA" id="ARBA00022737"/>
    </source>
</evidence>
<sequence length="465" mass="50671">MEQTEHSNILVESLLILLLIIANGFFAASEIAIVSARKGRLEQQAERGDGGARAALTLREAPSRFLSTVQVGITLFGTFAAVFGGASVVRVVNAWLQNIPALAPYAGALAPAIVALGISYLSLIVGELVPKRLALQNAERVAAIVAPLMVLLARIALPAVMFLTFSTDVVLRLLGRHNVAEMPVTEDDIMALVREGAAEGTVADSEQTVIHNVFKFSDRTVRSLMTPRTQITAIDIDTPLDEALKIATESGYSRIPVYEGTLDHVIGILYVKDLLAFWGQCEPPNLRELLRPPMYIIESQRAAQAFQQLKQNRHALAVVLDEYGQVAGVITIEDMLEELVGDISDEYDEISESIVQRDDGSYLVDGLTPFADLHERLALPPADDLVREHGFETLAGFVLALLGRIPNAGDSVKWEGYTFEVVDMDGRRIDKVLIIPPRPSVDQTRHVLATRAIAPKTRQSNAEAA</sequence>
<dbReference type="InterPro" id="IPR000644">
    <property type="entry name" value="CBS_dom"/>
</dbReference>
<evidence type="ECO:0000313" key="14">
    <source>
        <dbReference type="Proteomes" id="UP000000263"/>
    </source>
</evidence>
<dbReference type="SMART" id="SM01091">
    <property type="entry name" value="CorC_HlyC"/>
    <property type="match status" value="1"/>
</dbReference>
<evidence type="ECO:0000256" key="10">
    <source>
        <dbReference type="SAM" id="Phobius"/>
    </source>
</evidence>
<evidence type="ECO:0000256" key="9">
    <source>
        <dbReference type="PROSITE-ProRule" id="PRU01193"/>
    </source>
</evidence>
<evidence type="ECO:0000259" key="12">
    <source>
        <dbReference type="PROSITE" id="PS51846"/>
    </source>
</evidence>
<feature type="transmembrane region" description="Helical" evidence="10">
    <location>
        <begin position="108"/>
        <end position="129"/>
    </location>
</feature>
<dbReference type="CDD" id="cd04590">
    <property type="entry name" value="CBS_pair_CorC_HlyC_assoc"/>
    <property type="match status" value="1"/>
</dbReference>